<dbReference type="OrthoDB" id="1932526at2759"/>
<evidence type="ECO:0000256" key="5">
    <source>
        <dbReference type="ARBA" id="ARBA00023155"/>
    </source>
</evidence>
<proteinExistence type="inferred from homology"/>
<reference evidence="12 13" key="1">
    <citation type="submission" date="2020-09" db="EMBL/GenBank/DDBJ databases">
        <title>De no assembly of potato wild relative species, Solanum commersonii.</title>
        <authorList>
            <person name="Cho K."/>
        </authorList>
    </citation>
    <scope>NUCLEOTIDE SEQUENCE [LARGE SCALE GENOMIC DNA]</scope>
    <source>
        <strain evidence="12">LZ3.2</strain>
        <tissue evidence="12">Leaf</tissue>
    </source>
</reference>
<dbReference type="Pfam" id="PF00046">
    <property type="entry name" value="Homeodomain"/>
    <property type="match status" value="1"/>
</dbReference>
<dbReference type="InterPro" id="IPR001356">
    <property type="entry name" value="HD"/>
</dbReference>
<feature type="domain" description="Homeobox" evidence="11">
    <location>
        <begin position="1"/>
        <end position="64"/>
    </location>
</feature>
<evidence type="ECO:0000256" key="9">
    <source>
        <dbReference type="PROSITE-ProRule" id="PRU00108"/>
    </source>
</evidence>
<feature type="DNA-binding region" description="Homeobox" evidence="9">
    <location>
        <begin position="3"/>
        <end position="65"/>
    </location>
</feature>
<keyword evidence="6" id="KW-0804">Transcription</keyword>
<comment type="similarity">
    <text evidence="8">Belongs to the WUS homeobox family.</text>
</comment>
<sequence>MPRPRWSPTPQQLMILQDLYRKGLRNPTSSQVQKITTHLSFYGKIQCKNVFYWFQNHKARDRQKLRKELMTLHKIHKTTSDDDVPHQFHTTPNTNNTNIINLDYNFPPTIFHTLYPHSPSILVHQGEGKDTSSSSTQMMNNMGNVDFPKHCVIENGMMRTNVQGWILMMTDHMSPNSIPSCSNNKPLETLELFPIKAPGIKE</sequence>
<dbReference type="PROSITE" id="PS50071">
    <property type="entry name" value="HOMEOBOX_2"/>
    <property type="match status" value="1"/>
</dbReference>
<evidence type="ECO:0000256" key="8">
    <source>
        <dbReference type="ARBA" id="ARBA00024040"/>
    </source>
</evidence>
<dbReference type="InterPro" id="IPR044555">
    <property type="entry name" value="WUSCHEL-like"/>
</dbReference>
<name>A0A9J5WUC7_SOLCO</name>
<dbReference type="PANTHER" id="PTHR45940">
    <property type="entry name" value="WUSCHEL-RELATED HOMEOBOX 1-RELATED"/>
    <property type="match status" value="1"/>
</dbReference>
<dbReference type="InterPro" id="IPR009057">
    <property type="entry name" value="Homeodomain-like_sf"/>
</dbReference>
<dbReference type="Gene3D" id="1.10.10.60">
    <property type="entry name" value="Homeodomain-like"/>
    <property type="match status" value="1"/>
</dbReference>
<dbReference type="Proteomes" id="UP000824120">
    <property type="component" value="Chromosome 11"/>
</dbReference>
<dbReference type="GO" id="GO:0003677">
    <property type="term" value="F:DNA binding"/>
    <property type="evidence" value="ECO:0007669"/>
    <property type="project" value="UniProtKB-UniRule"/>
</dbReference>
<evidence type="ECO:0000256" key="1">
    <source>
        <dbReference type="ARBA" id="ARBA00004123"/>
    </source>
</evidence>
<evidence type="ECO:0000256" key="4">
    <source>
        <dbReference type="ARBA" id="ARBA00023125"/>
    </source>
</evidence>
<evidence type="ECO:0000256" key="3">
    <source>
        <dbReference type="ARBA" id="ARBA00023015"/>
    </source>
</evidence>
<dbReference type="GO" id="GO:0005634">
    <property type="term" value="C:nucleus"/>
    <property type="evidence" value="ECO:0007669"/>
    <property type="project" value="UniProtKB-SubCell"/>
</dbReference>
<evidence type="ECO:0000313" key="13">
    <source>
        <dbReference type="Proteomes" id="UP000824120"/>
    </source>
</evidence>
<keyword evidence="5 9" id="KW-0371">Homeobox</keyword>
<evidence type="ECO:0000259" key="11">
    <source>
        <dbReference type="PROSITE" id="PS50071"/>
    </source>
</evidence>
<evidence type="ECO:0000256" key="7">
    <source>
        <dbReference type="ARBA" id="ARBA00023242"/>
    </source>
</evidence>
<comment type="caution">
    <text evidence="12">The sequence shown here is derived from an EMBL/GenBank/DDBJ whole genome shotgun (WGS) entry which is preliminary data.</text>
</comment>
<dbReference type="SMART" id="SM00389">
    <property type="entry name" value="HOX"/>
    <property type="match status" value="1"/>
</dbReference>
<evidence type="ECO:0000256" key="10">
    <source>
        <dbReference type="RuleBase" id="RU000682"/>
    </source>
</evidence>
<dbReference type="SUPFAM" id="SSF46689">
    <property type="entry name" value="Homeodomain-like"/>
    <property type="match status" value="1"/>
</dbReference>
<comment type="subcellular location">
    <subcellularLocation>
        <location evidence="1 9 10">Nucleus</location>
    </subcellularLocation>
</comment>
<keyword evidence="7 9" id="KW-0539">Nucleus</keyword>
<evidence type="ECO:0000313" key="12">
    <source>
        <dbReference type="EMBL" id="KAG5578592.1"/>
    </source>
</evidence>
<dbReference type="CDD" id="cd00086">
    <property type="entry name" value="homeodomain"/>
    <property type="match status" value="1"/>
</dbReference>
<evidence type="ECO:0000256" key="6">
    <source>
        <dbReference type="ARBA" id="ARBA00023163"/>
    </source>
</evidence>
<keyword evidence="3" id="KW-0805">Transcription regulation</keyword>
<dbReference type="PANTHER" id="PTHR45940:SF11">
    <property type="entry name" value="WUSCHEL-RELATED HOMEOBOX 3-LIKE"/>
    <property type="match status" value="1"/>
</dbReference>
<keyword evidence="13" id="KW-1185">Reference proteome</keyword>
<protein>
    <recommendedName>
        <fullName evidence="11">Homeobox domain-containing protein</fullName>
    </recommendedName>
</protein>
<dbReference type="GO" id="GO:0099402">
    <property type="term" value="P:plant organ development"/>
    <property type="evidence" value="ECO:0007669"/>
    <property type="project" value="InterPro"/>
</dbReference>
<gene>
    <name evidence="12" type="ORF">H5410_058726</name>
</gene>
<accession>A0A9J5WUC7</accession>
<dbReference type="AlphaFoldDB" id="A0A9J5WUC7"/>
<keyword evidence="2" id="KW-0217">Developmental protein</keyword>
<dbReference type="GO" id="GO:0003700">
    <property type="term" value="F:DNA-binding transcription factor activity"/>
    <property type="evidence" value="ECO:0007669"/>
    <property type="project" value="InterPro"/>
</dbReference>
<evidence type="ECO:0000256" key="2">
    <source>
        <dbReference type="ARBA" id="ARBA00022473"/>
    </source>
</evidence>
<keyword evidence="4 9" id="KW-0238">DNA-binding</keyword>
<dbReference type="EMBL" id="JACXVP010000011">
    <property type="protein sequence ID" value="KAG5578592.1"/>
    <property type="molecule type" value="Genomic_DNA"/>
</dbReference>
<organism evidence="12 13">
    <name type="scientific">Solanum commersonii</name>
    <name type="common">Commerson's wild potato</name>
    <name type="synonym">Commerson's nightshade</name>
    <dbReference type="NCBI Taxonomy" id="4109"/>
    <lineage>
        <taxon>Eukaryota</taxon>
        <taxon>Viridiplantae</taxon>
        <taxon>Streptophyta</taxon>
        <taxon>Embryophyta</taxon>
        <taxon>Tracheophyta</taxon>
        <taxon>Spermatophyta</taxon>
        <taxon>Magnoliopsida</taxon>
        <taxon>eudicotyledons</taxon>
        <taxon>Gunneridae</taxon>
        <taxon>Pentapetalae</taxon>
        <taxon>asterids</taxon>
        <taxon>lamiids</taxon>
        <taxon>Solanales</taxon>
        <taxon>Solanaceae</taxon>
        <taxon>Solanoideae</taxon>
        <taxon>Solaneae</taxon>
        <taxon>Solanum</taxon>
    </lineage>
</organism>